<accession>A0A3P7LXR5</accession>
<keyword evidence="2" id="KW-1185">Reference proteome</keyword>
<evidence type="ECO:0000313" key="2">
    <source>
        <dbReference type="Proteomes" id="UP000281553"/>
    </source>
</evidence>
<sequence length="70" mass="8062">MCKLSHLEMRKLSVDALVLLIKQAIMLPRKMTFWDDEVSVRPTLFAPRSAPFWRTAKTSLLALSLALFTR</sequence>
<name>A0A3P7LXR5_DIBLA</name>
<reference evidence="1 2" key="1">
    <citation type="submission" date="2018-11" db="EMBL/GenBank/DDBJ databases">
        <authorList>
            <consortium name="Pathogen Informatics"/>
        </authorList>
    </citation>
    <scope>NUCLEOTIDE SEQUENCE [LARGE SCALE GENOMIC DNA]</scope>
</reference>
<organism evidence="1 2">
    <name type="scientific">Dibothriocephalus latus</name>
    <name type="common">Fish tapeworm</name>
    <name type="synonym">Diphyllobothrium latum</name>
    <dbReference type="NCBI Taxonomy" id="60516"/>
    <lineage>
        <taxon>Eukaryota</taxon>
        <taxon>Metazoa</taxon>
        <taxon>Spiralia</taxon>
        <taxon>Lophotrochozoa</taxon>
        <taxon>Platyhelminthes</taxon>
        <taxon>Cestoda</taxon>
        <taxon>Eucestoda</taxon>
        <taxon>Diphyllobothriidea</taxon>
        <taxon>Diphyllobothriidae</taxon>
        <taxon>Dibothriocephalus</taxon>
    </lineage>
</organism>
<gene>
    <name evidence="1" type="ORF">DILT_LOCUS12228</name>
</gene>
<proteinExistence type="predicted"/>
<dbReference type="OrthoDB" id="294853at2759"/>
<evidence type="ECO:0000313" key="1">
    <source>
        <dbReference type="EMBL" id="VDN16397.1"/>
    </source>
</evidence>
<protein>
    <submittedName>
        <fullName evidence="1">Uncharacterized protein</fullName>
    </submittedName>
</protein>
<dbReference type="AlphaFoldDB" id="A0A3P7LXR5"/>
<dbReference type="Proteomes" id="UP000281553">
    <property type="component" value="Unassembled WGS sequence"/>
</dbReference>
<dbReference type="EMBL" id="UYRU01065690">
    <property type="protein sequence ID" value="VDN16397.1"/>
    <property type="molecule type" value="Genomic_DNA"/>
</dbReference>